<evidence type="ECO:0000313" key="2">
    <source>
        <dbReference type="EMBL" id="GFO50083.1"/>
    </source>
</evidence>
<dbReference type="AlphaFoldDB" id="A0AAV4E0G7"/>
<sequence>MSSTQLAIMFLHSNLFSVIEMGVLKRMRTPRSKPSLAQYKMAAASTREAFVASRHTLWLRGALTSRETPTSPINNASELGKTDL</sequence>
<feature type="compositionally biased region" description="Polar residues" evidence="1">
    <location>
        <begin position="65"/>
        <end position="77"/>
    </location>
</feature>
<proteinExistence type="predicted"/>
<evidence type="ECO:0000256" key="1">
    <source>
        <dbReference type="SAM" id="MobiDB-lite"/>
    </source>
</evidence>
<comment type="caution">
    <text evidence="2">The sequence shown here is derived from an EMBL/GenBank/DDBJ whole genome shotgun (WGS) entry which is preliminary data.</text>
</comment>
<reference evidence="2 3" key="1">
    <citation type="journal article" date="2021" name="Elife">
        <title>Chloroplast acquisition without the gene transfer in kleptoplastic sea slugs, Plakobranchus ocellatus.</title>
        <authorList>
            <person name="Maeda T."/>
            <person name="Takahashi S."/>
            <person name="Yoshida T."/>
            <person name="Shimamura S."/>
            <person name="Takaki Y."/>
            <person name="Nagai Y."/>
            <person name="Toyoda A."/>
            <person name="Suzuki Y."/>
            <person name="Arimoto A."/>
            <person name="Ishii H."/>
            <person name="Satoh N."/>
            <person name="Nishiyama T."/>
            <person name="Hasebe M."/>
            <person name="Maruyama T."/>
            <person name="Minagawa J."/>
            <person name="Obokata J."/>
            <person name="Shigenobu S."/>
        </authorList>
    </citation>
    <scope>NUCLEOTIDE SEQUENCE [LARGE SCALE GENOMIC DNA]</scope>
</reference>
<accession>A0AAV4E0G7</accession>
<dbReference type="EMBL" id="BLXT01008578">
    <property type="protein sequence ID" value="GFO50083.1"/>
    <property type="molecule type" value="Genomic_DNA"/>
</dbReference>
<gene>
    <name evidence="2" type="ORF">PoB_007658800</name>
</gene>
<evidence type="ECO:0008006" key="4">
    <source>
        <dbReference type="Google" id="ProtNLM"/>
    </source>
</evidence>
<organism evidence="2 3">
    <name type="scientific">Plakobranchus ocellatus</name>
    <dbReference type="NCBI Taxonomy" id="259542"/>
    <lineage>
        <taxon>Eukaryota</taxon>
        <taxon>Metazoa</taxon>
        <taxon>Spiralia</taxon>
        <taxon>Lophotrochozoa</taxon>
        <taxon>Mollusca</taxon>
        <taxon>Gastropoda</taxon>
        <taxon>Heterobranchia</taxon>
        <taxon>Euthyneura</taxon>
        <taxon>Panpulmonata</taxon>
        <taxon>Sacoglossa</taxon>
        <taxon>Placobranchoidea</taxon>
        <taxon>Plakobranchidae</taxon>
        <taxon>Plakobranchus</taxon>
    </lineage>
</organism>
<dbReference type="Proteomes" id="UP000735302">
    <property type="component" value="Unassembled WGS sequence"/>
</dbReference>
<name>A0AAV4E0G7_9GAST</name>
<keyword evidence="3" id="KW-1185">Reference proteome</keyword>
<feature type="region of interest" description="Disordered" evidence="1">
    <location>
        <begin position="63"/>
        <end position="84"/>
    </location>
</feature>
<evidence type="ECO:0000313" key="3">
    <source>
        <dbReference type="Proteomes" id="UP000735302"/>
    </source>
</evidence>
<protein>
    <recommendedName>
        <fullName evidence="4">Secreted protein</fullName>
    </recommendedName>
</protein>